<dbReference type="AlphaFoldDB" id="A0AA90W567"/>
<dbReference type="Gene3D" id="2.60.120.480">
    <property type="entry name" value="Ureidoglycolate hydrolase"/>
    <property type="match status" value="1"/>
</dbReference>
<evidence type="ECO:0000313" key="5">
    <source>
        <dbReference type="EMBL" id="MQW92049.1"/>
    </source>
</evidence>
<comment type="caution">
    <text evidence="5">The sequence shown here is derived from an EMBL/GenBank/DDBJ whole genome shotgun (WGS) entry which is preliminary data.</text>
</comment>
<comment type="catalytic activity">
    <reaction evidence="4">
        <text>(S)-ureidoglycolate = urea + glyoxylate</text>
        <dbReference type="Rhea" id="RHEA:11304"/>
        <dbReference type="ChEBI" id="CHEBI:16199"/>
        <dbReference type="ChEBI" id="CHEBI:36655"/>
        <dbReference type="ChEBI" id="CHEBI:57296"/>
        <dbReference type="EC" id="4.3.2.3"/>
    </reaction>
</comment>
<dbReference type="SUPFAM" id="SSF51182">
    <property type="entry name" value="RmlC-like cupins"/>
    <property type="match status" value="1"/>
</dbReference>
<gene>
    <name evidence="5" type="ORF">GHJ48_06505</name>
</gene>
<dbReference type="PANTHER" id="PTHR21221:SF1">
    <property type="entry name" value="UREIDOGLYCOLATE LYASE"/>
    <property type="match status" value="1"/>
</dbReference>
<evidence type="ECO:0000256" key="4">
    <source>
        <dbReference type="ARBA" id="ARBA00047684"/>
    </source>
</evidence>
<evidence type="ECO:0000256" key="2">
    <source>
        <dbReference type="ARBA" id="ARBA00022631"/>
    </source>
</evidence>
<evidence type="ECO:0000256" key="1">
    <source>
        <dbReference type="ARBA" id="ARBA00011738"/>
    </source>
</evidence>
<proteinExistence type="predicted"/>
<dbReference type="PANTHER" id="PTHR21221">
    <property type="entry name" value="UREIDOGLYCOLATE HYDROLASE"/>
    <property type="match status" value="1"/>
</dbReference>
<dbReference type="InterPro" id="IPR024060">
    <property type="entry name" value="Ureidoglycolate_lyase_dom_sf"/>
</dbReference>
<dbReference type="PIRSF" id="PIRSF017306">
    <property type="entry name" value="Ureidogly_hydro"/>
    <property type="match status" value="1"/>
</dbReference>
<comment type="subunit">
    <text evidence="1">Homodimer.</text>
</comment>
<dbReference type="NCBIfam" id="NF002949">
    <property type="entry name" value="PRK03606.1-2"/>
    <property type="match status" value="1"/>
</dbReference>
<dbReference type="GO" id="GO:0006144">
    <property type="term" value="P:purine nucleobase metabolic process"/>
    <property type="evidence" value="ECO:0007669"/>
    <property type="project" value="UniProtKB-KW"/>
</dbReference>
<evidence type="ECO:0000256" key="3">
    <source>
        <dbReference type="ARBA" id="ARBA00023239"/>
    </source>
</evidence>
<name>A0AA90W567_9GAMM</name>
<reference evidence="5 6" key="1">
    <citation type="submission" date="2019-10" db="EMBL/GenBank/DDBJ databases">
        <authorList>
            <person name="Dong K."/>
        </authorList>
    </citation>
    <scope>NUCLEOTIDE SEQUENCE [LARGE SCALE GENOMIC DNA]</scope>
    <source>
        <strain evidence="6">dk771</strain>
    </source>
</reference>
<keyword evidence="2" id="KW-0659">Purine metabolism</keyword>
<evidence type="ECO:0000313" key="6">
    <source>
        <dbReference type="Proteomes" id="UP000480556"/>
    </source>
</evidence>
<dbReference type="GO" id="GO:0000256">
    <property type="term" value="P:allantoin catabolic process"/>
    <property type="evidence" value="ECO:0007669"/>
    <property type="project" value="InterPro"/>
</dbReference>
<dbReference type="GO" id="GO:0004848">
    <property type="term" value="F:ureidoglycolate hydrolase activity"/>
    <property type="evidence" value="ECO:0007669"/>
    <property type="project" value="InterPro"/>
</dbReference>
<sequence>MQKIKIQPLTAENFANYGEVIACKDNDFFHINDGLTERYHALAEVETDAKVGLSIFKNIQVITLPLEISMLERHPLGSQAFIPMQGQQFLIVVAPNLDQETPNLNQVQAFLTDGSQGVNYRAGTWHHPLLTFEAPSDFVVIDRIGTTPNCDVYTFLESIVIES</sequence>
<dbReference type="CDD" id="cd20298">
    <property type="entry name" value="cupin_UAH"/>
    <property type="match status" value="1"/>
</dbReference>
<dbReference type="InterPro" id="IPR011051">
    <property type="entry name" value="RmlC_Cupin_sf"/>
</dbReference>
<dbReference type="NCBIfam" id="NF009932">
    <property type="entry name" value="PRK13395.1"/>
    <property type="match status" value="1"/>
</dbReference>
<protein>
    <submittedName>
        <fullName evidence="5">Ureidoglycolate lyase</fullName>
        <ecNumber evidence="5">4.3.2.3</ecNumber>
    </submittedName>
</protein>
<accession>A0AA90W567</accession>
<dbReference type="RefSeq" id="WP_153389314.1">
    <property type="nucleotide sequence ID" value="NZ_WITK01000009.1"/>
</dbReference>
<keyword evidence="3 5" id="KW-0456">Lyase</keyword>
<dbReference type="InterPro" id="IPR007247">
    <property type="entry name" value="Ureidogly_lyase"/>
</dbReference>
<dbReference type="GO" id="GO:0050385">
    <property type="term" value="F:ureidoglycolate lyase activity"/>
    <property type="evidence" value="ECO:0007669"/>
    <property type="project" value="UniProtKB-EC"/>
</dbReference>
<dbReference type="Proteomes" id="UP000480556">
    <property type="component" value="Unassembled WGS sequence"/>
</dbReference>
<dbReference type="EC" id="4.3.2.3" evidence="5"/>
<dbReference type="Pfam" id="PF04115">
    <property type="entry name" value="Ureidogly_lyase"/>
    <property type="match status" value="1"/>
</dbReference>
<dbReference type="EMBL" id="WITK01000009">
    <property type="protein sequence ID" value="MQW92049.1"/>
    <property type="molecule type" value="Genomic_DNA"/>
</dbReference>
<organism evidence="5 6">
    <name type="scientific">Acinetobacter wanghuae</name>
    <dbReference type="NCBI Taxonomy" id="2662362"/>
    <lineage>
        <taxon>Bacteria</taxon>
        <taxon>Pseudomonadati</taxon>
        <taxon>Pseudomonadota</taxon>
        <taxon>Gammaproteobacteria</taxon>
        <taxon>Moraxellales</taxon>
        <taxon>Moraxellaceae</taxon>
        <taxon>Acinetobacter</taxon>
    </lineage>
</organism>
<dbReference type="InterPro" id="IPR047233">
    <property type="entry name" value="UAH_cupin"/>
</dbReference>